<dbReference type="RefSeq" id="XP_022464350.1">
    <property type="nucleotide sequence ID" value="XM_022607790.1"/>
</dbReference>
<dbReference type="OMA" id="AYICSYL"/>
<dbReference type="HOGENOM" id="CLU_028223_2_1_1"/>
<evidence type="ECO:0000313" key="11">
    <source>
        <dbReference type="Proteomes" id="UP000006310"/>
    </source>
</evidence>
<keyword evidence="11" id="KW-1185">Reference proteome</keyword>
<dbReference type="GO" id="GO:0031261">
    <property type="term" value="C:DNA replication preinitiation complex"/>
    <property type="evidence" value="ECO:0007669"/>
    <property type="project" value="EnsemblFungi"/>
</dbReference>
<dbReference type="Proteomes" id="UP000006310">
    <property type="component" value="Chromosome 4"/>
</dbReference>
<dbReference type="PANTHER" id="PTHR12705:SF0">
    <property type="entry name" value="ORIGIN RECOGNITION COMPLEX SUBUNIT 5"/>
    <property type="match status" value="1"/>
</dbReference>
<dbReference type="KEGG" id="kng:KNAG_0D03580"/>
<dbReference type="Pfam" id="PF14630">
    <property type="entry name" value="ORC5_C"/>
    <property type="match status" value="1"/>
</dbReference>
<name>J7S5Z7_HUIN7</name>
<feature type="domain" description="Orc1-like AAA ATPase" evidence="7">
    <location>
        <begin position="9"/>
        <end position="158"/>
    </location>
</feature>
<dbReference type="GO" id="GO:0006267">
    <property type="term" value="P:pre-replicative complex assembly involved in nuclear cell cycle DNA replication"/>
    <property type="evidence" value="ECO:0007669"/>
    <property type="project" value="EnsemblFungi"/>
</dbReference>
<proteinExistence type="inferred from homology"/>
<evidence type="ECO:0000256" key="6">
    <source>
        <dbReference type="ARBA" id="ARBA00023242"/>
    </source>
</evidence>
<dbReference type="GO" id="GO:0005524">
    <property type="term" value="F:ATP binding"/>
    <property type="evidence" value="ECO:0007669"/>
    <property type="project" value="EnsemblFungi"/>
</dbReference>
<dbReference type="eggNOG" id="KOG2543">
    <property type="taxonomic scope" value="Eukaryota"/>
</dbReference>
<sequence length="464" mass="53276">MLTNLPEILFREQQVATLSAYIDSNPVLTPYNVFLQGYEGTGKTYTINRLLEGNEEILYTTVYPAESVTLKLLIQAIARATKFTLIDRYPDHFKKEDRESEQLDPLMVEEPYNLLSFFQLLFSKVPEVETFLLVMDGLDSLQDVDYTLLLKLLKLHELVDCIHLKTIYCIRESEYIARYASFMIPTVVFPRYNADQLLQVLISSRFEDLAMDLETVGVDAQAVIVVNFIKQIVQVFHLYTGNNLCALNDLIDLKWDQYRQHIDEKTAYDPVALYKSSIHLFKATNDTLTSEDAQIDEEGGRDEQTYELSTISKYLLIAAYFCSYIEPRYDASLFTKRSHLKSGRSSYGRRKKRSTNPRNLQPNLFFIDRLLAVWQAIYPVDSTHQAGSLASLLQEKLPRANVEVFQNLAELRALKLVSTATNRITDPLNNKAKWKVNVAWEIIKEVAQSVQFDIGSYFSGVDDA</sequence>
<keyword evidence="6" id="KW-0539">Nucleus</keyword>
<dbReference type="GO" id="GO:0030466">
    <property type="term" value="P:silent mating-type cassette heterochromatin formation"/>
    <property type="evidence" value="ECO:0007669"/>
    <property type="project" value="EnsemblFungi"/>
</dbReference>
<dbReference type="InterPro" id="IPR041664">
    <property type="entry name" value="AAA_16"/>
</dbReference>
<dbReference type="SUPFAM" id="SSF52540">
    <property type="entry name" value="P-loop containing nucleoside triphosphate hydrolases"/>
    <property type="match status" value="1"/>
</dbReference>
<evidence type="ECO:0000256" key="4">
    <source>
        <dbReference type="ARBA" id="ARBA00022741"/>
    </source>
</evidence>
<keyword evidence="5" id="KW-0067">ATP-binding</keyword>
<dbReference type="Pfam" id="PF13191">
    <property type="entry name" value="AAA_16"/>
    <property type="match status" value="1"/>
</dbReference>
<reference evidence="10 11" key="1">
    <citation type="journal article" date="2011" name="Proc. Natl. Acad. Sci. U.S.A.">
        <title>Evolutionary erosion of yeast sex chromosomes by mating-type switching accidents.</title>
        <authorList>
            <person name="Gordon J.L."/>
            <person name="Armisen D."/>
            <person name="Proux-Wera E."/>
            <person name="Oheigeartaigh S.S."/>
            <person name="Byrne K.P."/>
            <person name="Wolfe K.H."/>
        </authorList>
    </citation>
    <scope>NUCLEOTIDE SEQUENCE [LARGE SCALE GENOMIC DNA]</scope>
    <source>
        <strain evidence="11">ATCC MYA-139 / BCRC 22969 / CBS 8797 / CCRC 22969 / KCTC 17520 / NBRC 10181 / NCYC 3082</strain>
    </source>
</reference>
<evidence type="ECO:0000259" key="9">
    <source>
        <dbReference type="Pfam" id="PF21639"/>
    </source>
</evidence>
<dbReference type="InterPro" id="IPR048866">
    <property type="entry name" value="ORC5_lid"/>
</dbReference>
<accession>J7S5Z7</accession>
<dbReference type="GeneID" id="34525793"/>
<evidence type="ECO:0000256" key="5">
    <source>
        <dbReference type="ARBA" id="ARBA00022840"/>
    </source>
</evidence>
<gene>
    <name evidence="10" type="primary">KNAG0D03580</name>
    <name evidence="10" type="ordered locus">KNAG_0D03580</name>
</gene>
<dbReference type="GO" id="GO:0005664">
    <property type="term" value="C:nuclear origin of replication recognition complex"/>
    <property type="evidence" value="ECO:0007669"/>
    <property type="project" value="EnsemblFungi"/>
</dbReference>
<dbReference type="OrthoDB" id="365981at2759"/>
<evidence type="ECO:0000256" key="2">
    <source>
        <dbReference type="ARBA" id="ARBA00006269"/>
    </source>
</evidence>
<evidence type="ECO:0000313" key="10">
    <source>
        <dbReference type="EMBL" id="CCK70104.1"/>
    </source>
</evidence>
<dbReference type="GO" id="GO:0003688">
    <property type="term" value="F:DNA replication origin binding"/>
    <property type="evidence" value="ECO:0007669"/>
    <property type="project" value="EnsemblFungi"/>
</dbReference>
<evidence type="ECO:0000256" key="3">
    <source>
        <dbReference type="ARBA" id="ARBA00022705"/>
    </source>
</evidence>
<comment type="similarity">
    <text evidence="2">Belongs to the ORC5 family.</text>
</comment>
<dbReference type="GO" id="GO:0005656">
    <property type="term" value="C:nuclear pre-replicative complex"/>
    <property type="evidence" value="ECO:0007669"/>
    <property type="project" value="EnsemblFungi"/>
</dbReference>
<keyword evidence="3" id="KW-0235">DNA replication</keyword>
<reference evidence="11" key="2">
    <citation type="submission" date="2012-08" db="EMBL/GenBank/DDBJ databases">
        <title>Genome sequence of Kazachstania naganishii.</title>
        <authorList>
            <person name="Gordon J.L."/>
            <person name="Armisen D."/>
            <person name="Proux-Wera E."/>
            <person name="OhEigeartaigh S.S."/>
            <person name="Byrne K.P."/>
            <person name="Wolfe K.H."/>
        </authorList>
    </citation>
    <scope>NUCLEOTIDE SEQUENCE [LARGE SCALE GENOMIC DNA]</scope>
    <source>
        <strain evidence="11">ATCC MYA-139 / BCRC 22969 / CBS 8797 / CCRC 22969 / KCTC 17520 / NBRC 10181 / NCYC 3082</strain>
    </source>
</reference>
<dbReference type="InterPro" id="IPR027417">
    <property type="entry name" value="P-loop_NTPase"/>
</dbReference>
<evidence type="ECO:0000256" key="1">
    <source>
        <dbReference type="ARBA" id="ARBA00004123"/>
    </source>
</evidence>
<dbReference type="STRING" id="1071383.J7S5Z7"/>
<protein>
    <submittedName>
        <fullName evidence="10">Uncharacterized protein</fullName>
    </submittedName>
</protein>
<dbReference type="EMBL" id="HE978317">
    <property type="protein sequence ID" value="CCK70104.1"/>
    <property type="molecule type" value="Genomic_DNA"/>
</dbReference>
<evidence type="ECO:0000259" key="8">
    <source>
        <dbReference type="Pfam" id="PF14630"/>
    </source>
</evidence>
<keyword evidence="4" id="KW-0547">Nucleotide-binding</keyword>
<evidence type="ECO:0000259" key="7">
    <source>
        <dbReference type="Pfam" id="PF13191"/>
    </source>
</evidence>
<dbReference type="InterPro" id="IPR020796">
    <property type="entry name" value="ORC5"/>
</dbReference>
<dbReference type="PANTHER" id="PTHR12705">
    <property type="entry name" value="ORIGIN RECOGNITION COMPLEX SUBUNIT 5"/>
    <property type="match status" value="1"/>
</dbReference>
<comment type="subcellular location">
    <subcellularLocation>
        <location evidence="1">Nucleus</location>
    </subcellularLocation>
</comment>
<dbReference type="Gene3D" id="3.40.50.300">
    <property type="entry name" value="P-loop containing nucleotide triphosphate hydrolases"/>
    <property type="match status" value="1"/>
</dbReference>
<dbReference type="Pfam" id="PF21639">
    <property type="entry name" value="ORC5_lid"/>
    <property type="match status" value="1"/>
</dbReference>
<dbReference type="AlphaFoldDB" id="J7S5Z7"/>
<dbReference type="InterPro" id="IPR047088">
    <property type="entry name" value="ORC5_C"/>
</dbReference>
<dbReference type="Gene3D" id="1.10.8.60">
    <property type="match status" value="1"/>
</dbReference>
<dbReference type="GO" id="GO:0006270">
    <property type="term" value="P:DNA replication initiation"/>
    <property type="evidence" value="ECO:0007669"/>
    <property type="project" value="EnsemblFungi"/>
</dbReference>
<feature type="domain" description="Origin recognition complex subunit 5 C-terminal" evidence="8">
    <location>
        <begin position="308"/>
        <end position="458"/>
    </location>
</feature>
<feature type="domain" description="ORC5 lid" evidence="9">
    <location>
        <begin position="226"/>
        <end position="282"/>
    </location>
</feature>
<organism evidence="10 11">
    <name type="scientific">Huiozyma naganishii (strain ATCC MYA-139 / BCRC 22969 / CBS 8797 / KCTC 17520 / NBRC 10181 / NCYC 3082 / Yp74L-3)</name>
    <name type="common">Yeast</name>
    <name type="synonym">Kazachstania naganishii</name>
    <dbReference type="NCBI Taxonomy" id="1071383"/>
    <lineage>
        <taxon>Eukaryota</taxon>
        <taxon>Fungi</taxon>
        <taxon>Dikarya</taxon>
        <taxon>Ascomycota</taxon>
        <taxon>Saccharomycotina</taxon>
        <taxon>Saccharomycetes</taxon>
        <taxon>Saccharomycetales</taxon>
        <taxon>Saccharomycetaceae</taxon>
        <taxon>Huiozyma</taxon>
    </lineage>
</organism>